<feature type="compositionally biased region" description="Low complexity" evidence="8">
    <location>
        <begin position="8"/>
        <end position="21"/>
    </location>
</feature>
<dbReference type="InterPro" id="IPR013087">
    <property type="entry name" value="Znf_C2H2_type"/>
</dbReference>
<gene>
    <name evidence="10" type="ORF">RIF29_05938</name>
</gene>
<keyword evidence="4" id="KW-0862">Zinc</keyword>
<name>A0AAN9J2R5_CROPI</name>
<dbReference type="AlphaFoldDB" id="A0AAN9J2R5"/>
<dbReference type="GO" id="GO:0005634">
    <property type="term" value="C:nucleus"/>
    <property type="evidence" value="ECO:0007669"/>
    <property type="project" value="TreeGrafter"/>
</dbReference>
<dbReference type="InterPro" id="IPR036236">
    <property type="entry name" value="Znf_C2H2_sf"/>
</dbReference>
<feature type="domain" description="C2H2-type" evidence="9">
    <location>
        <begin position="159"/>
        <end position="181"/>
    </location>
</feature>
<evidence type="ECO:0000256" key="7">
    <source>
        <dbReference type="PROSITE-ProRule" id="PRU00042"/>
    </source>
</evidence>
<evidence type="ECO:0000256" key="6">
    <source>
        <dbReference type="ARBA" id="ARBA00023163"/>
    </source>
</evidence>
<proteinExistence type="predicted"/>
<dbReference type="SMART" id="SM00355">
    <property type="entry name" value="ZnF_C2H2"/>
    <property type="match status" value="2"/>
</dbReference>
<evidence type="ECO:0000256" key="8">
    <source>
        <dbReference type="SAM" id="MobiDB-lite"/>
    </source>
</evidence>
<organism evidence="10 11">
    <name type="scientific">Crotalaria pallida</name>
    <name type="common">Smooth rattlebox</name>
    <name type="synonym">Crotalaria striata</name>
    <dbReference type="NCBI Taxonomy" id="3830"/>
    <lineage>
        <taxon>Eukaryota</taxon>
        <taxon>Viridiplantae</taxon>
        <taxon>Streptophyta</taxon>
        <taxon>Embryophyta</taxon>
        <taxon>Tracheophyta</taxon>
        <taxon>Spermatophyta</taxon>
        <taxon>Magnoliopsida</taxon>
        <taxon>eudicotyledons</taxon>
        <taxon>Gunneridae</taxon>
        <taxon>Pentapetalae</taxon>
        <taxon>rosids</taxon>
        <taxon>fabids</taxon>
        <taxon>Fabales</taxon>
        <taxon>Fabaceae</taxon>
        <taxon>Papilionoideae</taxon>
        <taxon>50 kb inversion clade</taxon>
        <taxon>genistoids sensu lato</taxon>
        <taxon>core genistoids</taxon>
        <taxon>Crotalarieae</taxon>
        <taxon>Crotalaria</taxon>
    </lineage>
</organism>
<dbReference type="PROSITE" id="PS00028">
    <property type="entry name" value="ZINC_FINGER_C2H2_1"/>
    <property type="match status" value="2"/>
</dbReference>
<keyword evidence="5" id="KW-0805">Transcription regulation</keyword>
<feature type="region of interest" description="Disordered" evidence="8">
    <location>
        <begin position="116"/>
        <end position="156"/>
    </location>
</feature>
<dbReference type="Gene3D" id="3.30.160.60">
    <property type="entry name" value="Classic Zinc Finger"/>
    <property type="match status" value="1"/>
</dbReference>
<feature type="compositionally biased region" description="Gly residues" evidence="8">
    <location>
        <begin position="123"/>
        <end position="133"/>
    </location>
</feature>
<dbReference type="GO" id="GO:0008270">
    <property type="term" value="F:zinc ion binding"/>
    <property type="evidence" value="ECO:0007669"/>
    <property type="project" value="UniProtKB-KW"/>
</dbReference>
<dbReference type="PANTHER" id="PTHR45988">
    <property type="entry name" value="C2H2 TYPE ZINC FINGER TRANSCRIPTION FACTOR FAMILY-RELATED"/>
    <property type="match status" value="1"/>
</dbReference>
<dbReference type="PANTHER" id="PTHR45988:SF92">
    <property type="entry name" value="C2H2 TYPE ZINC FINGER TRANSCRIPTION FACTOR FAMILY-RELATED"/>
    <property type="match status" value="1"/>
</dbReference>
<dbReference type="Proteomes" id="UP001372338">
    <property type="component" value="Unassembled WGS sequence"/>
</dbReference>
<evidence type="ECO:0000256" key="2">
    <source>
        <dbReference type="ARBA" id="ARBA00022737"/>
    </source>
</evidence>
<dbReference type="SUPFAM" id="SSF57667">
    <property type="entry name" value="beta-beta-alpha zinc fingers"/>
    <property type="match status" value="1"/>
</dbReference>
<dbReference type="GO" id="GO:0003700">
    <property type="term" value="F:DNA-binding transcription factor activity"/>
    <property type="evidence" value="ECO:0007669"/>
    <property type="project" value="InterPro"/>
</dbReference>
<feature type="compositionally biased region" description="Basic residues" evidence="8">
    <location>
        <begin position="33"/>
        <end position="42"/>
    </location>
</feature>
<evidence type="ECO:0000256" key="1">
    <source>
        <dbReference type="ARBA" id="ARBA00022723"/>
    </source>
</evidence>
<dbReference type="Pfam" id="PF13912">
    <property type="entry name" value="zf-C2H2_6"/>
    <property type="match status" value="2"/>
</dbReference>
<evidence type="ECO:0000313" key="10">
    <source>
        <dbReference type="EMBL" id="KAK7291068.1"/>
    </source>
</evidence>
<evidence type="ECO:0000256" key="4">
    <source>
        <dbReference type="ARBA" id="ARBA00022833"/>
    </source>
</evidence>
<evidence type="ECO:0000259" key="9">
    <source>
        <dbReference type="PROSITE" id="PS50157"/>
    </source>
</evidence>
<protein>
    <recommendedName>
        <fullName evidence="9">C2H2-type domain-containing protein</fullName>
    </recommendedName>
</protein>
<evidence type="ECO:0000256" key="5">
    <source>
        <dbReference type="ARBA" id="ARBA00023015"/>
    </source>
</evidence>
<keyword evidence="6" id="KW-0804">Transcription</keyword>
<accession>A0AAN9J2R5</accession>
<comment type="caution">
    <text evidence="10">The sequence shown here is derived from an EMBL/GenBank/DDBJ whole genome shotgun (WGS) entry which is preliminary data.</text>
</comment>
<feature type="compositionally biased region" description="Low complexity" evidence="8">
    <location>
        <begin position="134"/>
        <end position="152"/>
    </location>
</feature>
<dbReference type="PROSITE" id="PS50157">
    <property type="entry name" value="ZINC_FINGER_C2H2_2"/>
    <property type="match status" value="2"/>
</dbReference>
<evidence type="ECO:0000313" key="11">
    <source>
        <dbReference type="Proteomes" id="UP001372338"/>
    </source>
</evidence>
<dbReference type="EMBL" id="JAYWIO010000001">
    <property type="protein sequence ID" value="KAK7291068.1"/>
    <property type="molecule type" value="Genomic_DNA"/>
</dbReference>
<evidence type="ECO:0000256" key="3">
    <source>
        <dbReference type="ARBA" id="ARBA00022771"/>
    </source>
</evidence>
<feature type="region of interest" description="Disordered" evidence="8">
    <location>
        <begin position="1"/>
        <end position="53"/>
    </location>
</feature>
<keyword evidence="2" id="KW-0677">Repeat</keyword>
<keyword evidence="1" id="KW-0479">Metal-binding</keyword>
<dbReference type="GO" id="GO:0000976">
    <property type="term" value="F:transcription cis-regulatory region binding"/>
    <property type="evidence" value="ECO:0007669"/>
    <property type="project" value="TreeGrafter"/>
</dbReference>
<keyword evidence="11" id="KW-1185">Reference proteome</keyword>
<dbReference type="InterPro" id="IPR044653">
    <property type="entry name" value="AZF1/2/3-like"/>
</dbReference>
<reference evidence="10 11" key="1">
    <citation type="submission" date="2024-01" db="EMBL/GenBank/DDBJ databases">
        <title>The genomes of 5 underutilized Papilionoideae crops provide insights into root nodulation and disease resistanc.</title>
        <authorList>
            <person name="Yuan L."/>
        </authorList>
    </citation>
    <scope>NUCLEOTIDE SEQUENCE [LARGE SCALE GENOMIC DNA]</scope>
    <source>
        <strain evidence="10">ZHUSHIDOU_FW_LH</strain>
        <tissue evidence="10">Leaf</tissue>
    </source>
</reference>
<keyword evidence="3 7" id="KW-0863">Zinc-finger</keyword>
<sequence length="227" mass="24302">MALEALNTPTTTTSTASPSCTFEDNKNQQPCTKGKRSKRYRLDHHNNNDDDDNLSCTEEEYLAFCLIMLSRGGATPPQLPSLPKSPPPLEITAKPSFKCSVCSKSFPSYQALGGHKASHRKLSGGGGCGGGGESSSSSSVATKTSAKSTAVSNGDGKVHECSICHKSFPSGQALGGHKRCHYEGVTSHVTSHSNPRDFDLNIPFEEEEVVSPLPLMKKPKIEIPLFH</sequence>
<feature type="domain" description="C2H2-type" evidence="9">
    <location>
        <begin position="97"/>
        <end position="119"/>
    </location>
</feature>